<accession>A0A6L2LS09</accession>
<name>A0A6L2LS09_TANCI</name>
<dbReference type="EMBL" id="BKCJ010005049">
    <property type="protein sequence ID" value="GEU64596.1"/>
    <property type="molecule type" value="Genomic_DNA"/>
</dbReference>
<gene>
    <name evidence="1" type="ORF">Tci_036574</name>
</gene>
<evidence type="ECO:0000313" key="1">
    <source>
        <dbReference type="EMBL" id="GEU64596.1"/>
    </source>
</evidence>
<proteinExistence type="predicted"/>
<organism evidence="1">
    <name type="scientific">Tanacetum cinerariifolium</name>
    <name type="common">Dalmatian daisy</name>
    <name type="synonym">Chrysanthemum cinerariifolium</name>
    <dbReference type="NCBI Taxonomy" id="118510"/>
    <lineage>
        <taxon>Eukaryota</taxon>
        <taxon>Viridiplantae</taxon>
        <taxon>Streptophyta</taxon>
        <taxon>Embryophyta</taxon>
        <taxon>Tracheophyta</taxon>
        <taxon>Spermatophyta</taxon>
        <taxon>Magnoliopsida</taxon>
        <taxon>eudicotyledons</taxon>
        <taxon>Gunneridae</taxon>
        <taxon>Pentapetalae</taxon>
        <taxon>asterids</taxon>
        <taxon>campanulids</taxon>
        <taxon>Asterales</taxon>
        <taxon>Asteraceae</taxon>
        <taxon>Asteroideae</taxon>
        <taxon>Anthemideae</taxon>
        <taxon>Anthemidinae</taxon>
        <taxon>Tanacetum</taxon>
    </lineage>
</organism>
<sequence>MGAESLRWMKQEEAKVEDCNKGDMNDIWDIALEDVPFIPQTIHTTPPDKDYVAPATKSIMDELLEEFKDKILDITVNDGETDFNPTRDIKELERLRTKDTQSHFTKKKVHKESELFIHTQQLCPLWSDQVV</sequence>
<dbReference type="AlphaFoldDB" id="A0A6L2LS09"/>
<protein>
    <submittedName>
        <fullName evidence="1">Uncharacterized protein</fullName>
    </submittedName>
</protein>
<reference evidence="1" key="1">
    <citation type="journal article" date="2019" name="Sci. Rep.">
        <title>Draft genome of Tanacetum cinerariifolium, the natural source of mosquito coil.</title>
        <authorList>
            <person name="Yamashiro T."/>
            <person name="Shiraishi A."/>
            <person name="Satake H."/>
            <person name="Nakayama K."/>
        </authorList>
    </citation>
    <scope>NUCLEOTIDE SEQUENCE</scope>
</reference>
<comment type="caution">
    <text evidence="1">The sequence shown here is derived from an EMBL/GenBank/DDBJ whole genome shotgun (WGS) entry which is preliminary data.</text>
</comment>